<evidence type="ECO:0000259" key="1">
    <source>
        <dbReference type="Pfam" id="PF01872"/>
    </source>
</evidence>
<dbReference type="RefSeq" id="WP_208255098.1">
    <property type="nucleotide sequence ID" value="NZ_JAGEOJ010000004.1"/>
</dbReference>
<evidence type="ECO:0000313" key="2">
    <source>
        <dbReference type="EMBL" id="MBO2447445.1"/>
    </source>
</evidence>
<reference evidence="2" key="1">
    <citation type="submission" date="2021-03" db="EMBL/GenBank/DDBJ databases">
        <authorList>
            <person name="Kanchanasin P."/>
            <person name="Saeng-In P."/>
            <person name="Phongsopitanun W."/>
            <person name="Yuki M."/>
            <person name="Kudo T."/>
            <person name="Ohkuma M."/>
            <person name="Tanasupawat S."/>
        </authorList>
    </citation>
    <scope>NUCLEOTIDE SEQUENCE</scope>
    <source>
        <strain evidence="2">GKU 128</strain>
    </source>
</reference>
<gene>
    <name evidence="2" type="ORF">J4573_10135</name>
</gene>
<dbReference type="InterPro" id="IPR024072">
    <property type="entry name" value="DHFR-like_dom_sf"/>
</dbReference>
<dbReference type="InterPro" id="IPR002734">
    <property type="entry name" value="RibDG_C"/>
</dbReference>
<dbReference type="AlphaFoldDB" id="A0A939T8Z6"/>
<dbReference type="GO" id="GO:0008703">
    <property type="term" value="F:5-amino-6-(5-phosphoribosylamino)uracil reductase activity"/>
    <property type="evidence" value="ECO:0007669"/>
    <property type="project" value="InterPro"/>
</dbReference>
<dbReference type="Proteomes" id="UP000669179">
    <property type="component" value="Unassembled WGS sequence"/>
</dbReference>
<dbReference type="GO" id="GO:0009231">
    <property type="term" value="P:riboflavin biosynthetic process"/>
    <property type="evidence" value="ECO:0007669"/>
    <property type="project" value="InterPro"/>
</dbReference>
<proteinExistence type="predicted"/>
<evidence type="ECO:0000313" key="3">
    <source>
        <dbReference type="Proteomes" id="UP000669179"/>
    </source>
</evidence>
<dbReference type="PANTHER" id="PTHR38011">
    <property type="entry name" value="DIHYDROFOLATE REDUCTASE FAMILY PROTEIN (AFU_ORTHOLOGUE AFUA_8G06820)"/>
    <property type="match status" value="1"/>
</dbReference>
<dbReference type="EMBL" id="JAGEOJ010000004">
    <property type="protein sequence ID" value="MBO2447445.1"/>
    <property type="molecule type" value="Genomic_DNA"/>
</dbReference>
<name>A0A939T8Z6_9ACTN</name>
<accession>A0A939T8Z6</accession>
<feature type="domain" description="Bacterial bifunctional deaminase-reductase C-terminal" evidence="1">
    <location>
        <begin position="2"/>
        <end position="176"/>
    </location>
</feature>
<dbReference type="PANTHER" id="PTHR38011:SF11">
    <property type="entry name" value="2,5-DIAMINO-6-RIBOSYLAMINO-4(3H)-PYRIMIDINONE 5'-PHOSPHATE REDUCTASE"/>
    <property type="match status" value="1"/>
</dbReference>
<comment type="caution">
    <text evidence="2">The sequence shown here is derived from an EMBL/GenBank/DDBJ whole genome shotgun (WGS) entry which is preliminary data.</text>
</comment>
<dbReference type="Pfam" id="PF01872">
    <property type="entry name" value="RibD_C"/>
    <property type="match status" value="1"/>
</dbReference>
<keyword evidence="3" id="KW-1185">Reference proteome</keyword>
<organism evidence="2 3">
    <name type="scientific">Actinomadura barringtoniae</name>
    <dbReference type="NCBI Taxonomy" id="1427535"/>
    <lineage>
        <taxon>Bacteria</taxon>
        <taxon>Bacillati</taxon>
        <taxon>Actinomycetota</taxon>
        <taxon>Actinomycetes</taxon>
        <taxon>Streptosporangiales</taxon>
        <taxon>Thermomonosporaceae</taxon>
        <taxon>Actinomadura</taxon>
    </lineage>
</organism>
<dbReference type="Gene3D" id="3.40.430.10">
    <property type="entry name" value="Dihydrofolate Reductase, subunit A"/>
    <property type="match status" value="1"/>
</dbReference>
<dbReference type="SUPFAM" id="SSF53597">
    <property type="entry name" value="Dihydrofolate reductase-like"/>
    <property type="match status" value="1"/>
</dbReference>
<protein>
    <submittedName>
        <fullName evidence="2">Dihydrofolate reductase family protein</fullName>
    </submittedName>
</protein>
<dbReference type="InterPro" id="IPR050765">
    <property type="entry name" value="Riboflavin_Biosynth_HTPR"/>
</dbReference>
<sequence>MRKIINSTYITLDGVIQDPQNWTATFFDETAGELAAEQVFASDALIMGRATYDGFAAAWPHMEEQTGDFGVRMNTMPKYAVSTTLKDPEWKNTTVISDNVVERIRALKEEPGQDIMQYGFGSVSKLMLDNGLLDELRLWIHPVFAGARTPEDVISVAGAVAKFDLAGTRTLQSGVIVATYTPKAAE</sequence>